<keyword evidence="2" id="KW-1185">Reference proteome</keyword>
<evidence type="ECO:0000313" key="1">
    <source>
        <dbReference type="EMBL" id="AXG73071.1"/>
    </source>
</evidence>
<dbReference type="EMBL" id="CP031188">
    <property type="protein sequence ID" value="AXG73071.1"/>
    <property type="molecule type" value="Genomic_DNA"/>
</dbReference>
<proteinExistence type="predicted"/>
<sequence>MKLLFITFFIFRSSLTYSQSDKITKRILKNSFKKSIRYKDYNDWNDWSGYWETNNIDSTYYKSDTIILINKIGSPSVGCKFVTWDFYKKNRFYINDINTCNTISSVRVITRDDYYRVKIKEKDSITYIITKSLKTETIYKVLSFEVLPDRRTLKLQKLSQRTINR</sequence>
<dbReference type="Proteomes" id="UP000253951">
    <property type="component" value="Chromosome"/>
</dbReference>
<dbReference type="OrthoDB" id="1430940at2"/>
<accession>A0A345H911</accession>
<name>A0A345H911_9FLAO</name>
<dbReference type="KEGG" id="fat:DVK85_02015"/>
<gene>
    <name evidence="1" type="ORF">DVK85_02015</name>
</gene>
<protein>
    <submittedName>
        <fullName evidence="1">Uncharacterized protein</fullName>
    </submittedName>
</protein>
<organism evidence="1 2">
    <name type="scientific">Flavobacterium arcticum</name>
    <dbReference type="NCBI Taxonomy" id="1784713"/>
    <lineage>
        <taxon>Bacteria</taxon>
        <taxon>Pseudomonadati</taxon>
        <taxon>Bacteroidota</taxon>
        <taxon>Flavobacteriia</taxon>
        <taxon>Flavobacteriales</taxon>
        <taxon>Flavobacteriaceae</taxon>
        <taxon>Flavobacterium</taxon>
    </lineage>
</organism>
<dbReference type="RefSeq" id="WP_114676834.1">
    <property type="nucleotide sequence ID" value="NZ_CP031188.1"/>
</dbReference>
<evidence type="ECO:0000313" key="2">
    <source>
        <dbReference type="Proteomes" id="UP000253951"/>
    </source>
</evidence>
<dbReference type="AlphaFoldDB" id="A0A345H911"/>
<reference evidence="1 2" key="1">
    <citation type="submission" date="2018-07" db="EMBL/GenBank/DDBJ databases">
        <title>Complete genome sequence of Flavobacterium arcticum type strain SM1502T.</title>
        <authorList>
            <person name="Li Y."/>
            <person name="Li D.-D."/>
        </authorList>
    </citation>
    <scope>NUCLEOTIDE SEQUENCE [LARGE SCALE GENOMIC DNA]</scope>
    <source>
        <strain evidence="1 2">SM1502</strain>
    </source>
</reference>